<evidence type="ECO:0000313" key="12">
    <source>
        <dbReference type="EMBL" id="OHW62688.1"/>
    </source>
</evidence>
<evidence type="ECO:0000256" key="5">
    <source>
        <dbReference type="ARBA" id="ARBA00022519"/>
    </source>
</evidence>
<keyword evidence="7 10" id="KW-1133">Transmembrane helix</keyword>
<dbReference type="GO" id="GO:0009306">
    <property type="term" value="P:protein secretion"/>
    <property type="evidence" value="ECO:0007669"/>
    <property type="project" value="InterPro"/>
</dbReference>
<proteinExistence type="inferred from homology"/>
<dbReference type="Proteomes" id="UP000180254">
    <property type="component" value="Unassembled WGS sequence"/>
</dbReference>
<dbReference type="Pfam" id="PF00482">
    <property type="entry name" value="T2SSF"/>
    <property type="match status" value="2"/>
</dbReference>
<keyword evidence="6 9" id="KW-0812">Transmembrane</keyword>
<keyword evidence="8 10" id="KW-0472">Membrane</keyword>
<comment type="subcellular location">
    <subcellularLocation>
        <location evidence="1">Cell inner membrane</location>
        <topology evidence="1">Multi-pass membrane protein</topology>
    </subcellularLocation>
    <subcellularLocation>
        <location evidence="9">Cell membrane</location>
        <topology evidence="9">Multi-pass membrane protein</topology>
    </subcellularLocation>
</comment>
<dbReference type="AlphaFoldDB" id="A0A1S1V7V4"/>
<dbReference type="PRINTS" id="PR00812">
    <property type="entry name" value="BCTERIALGSPF"/>
</dbReference>
<dbReference type="InterPro" id="IPR003004">
    <property type="entry name" value="GspF/PilC"/>
</dbReference>
<sequence length="404" mass="45396">MPEYKYRALTQDGATQEGLFIAESDSEVLEMIRERSWYPVDIALNSTSSELELDFFNKVKTKDISIFCRQFATMINSGITIINILEITEKQTQNKKLKKAIKEVHSDVQKGATFSEALKQRGEVFPGLLTSMVEAGEASGNLDEIMMRMAVHYEKEYKINNKIKSAMIYPVVLGIVAFAVVVFMLLFVLPNFVSMFESAGAELPLPTRMLLAMSTGLKNYWFIVFPVIFLGIFGLYRYTKTPSGRWVMDRAKLRLPAVKGPVKDIVTSRFTRTLSILFGSGVPLIQALDITSTVIQNVVLESKIQNMKEEIRKGYTLSRSIRDIDEFPPMMKSMIGVGEESGTLDEILDKTANFYDEEVEVAVQRLTALIEPVMIIFMAGIVGFIVIAIALPMFGMYEAIQSTV</sequence>
<reference evidence="12 13" key="1">
    <citation type="submission" date="2016-09" db="EMBL/GenBank/DDBJ databases">
        <title>Genome sequence of Eubacterium angustum.</title>
        <authorList>
            <person name="Poehlein A."/>
            <person name="Daniel R."/>
        </authorList>
    </citation>
    <scope>NUCLEOTIDE SEQUENCE [LARGE SCALE GENOMIC DNA]</scope>
    <source>
        <strain evidence="12 13">DSM 1989</strain>
    </source>
</reference>
<keyword evidence="4" id="KW-1003">Cell membrane</keyword>
<evidence type="ECO:0000256" key="1">
    <source>
        <dbReference type="ARBA" id="ARBA00004429"/>
    </source>
</evidence>
<evidence type="ECO:0000259" key="11">
    <source>
        <dbReference type="Pfam" id="PF00482"/>
    </source>
</evidence>
<dbReference type="FunFam" id="1.20.81.30:FF:000001">
    <property type="entry name" value="Type II secretion system protein F"/>
    <property type="match status" value="2"/>
</dbReference>
<evidence type="ECO:0000256" key="7">
    <source>
        <dbReference type="ARBA" id="ARBA00022989"/>
    </source>
</evidence>
<feature type="transmembrane region" description="Helical" evidence="10">
    <location>
        <begin position="167"/>
        <end position="189"/>
    </location>
</feature>
<dbReference type="EMBL" id="MKIE01000002">
    <property type="protein sequence ID" value="OHW62688.1"/>
    <property type="molecule type" value="Genomic_DNA"/>
</dbReference>
<keyword evidence="13" id="KW-1185">Reference proteome</keyword>
<evidence type="ECO:0000313" key="13">
    <source>
        <dbReference type="Proteomes" id="UP000180254"/>
    </source>
</evidence>
<dbReference type="PANTHER" id="PTHR30012">
    <property type="entry name" value="GENERAL SECRETION PATHWAY PROTEIN"/>
    <property type="match status" value="1"/>
</dbReference>
<feature type="transmembrane region" description="Helical" evidence="10">
    <location>
        <begin position="373"/>
        <end position="394"/>
    </location>
</feature>
<keyword evidence="3 9" id="KW-0813">Transport</keyword>
<dbReference type="Gene3D" id="1.20.81.30">
    <property type="entry name" value="Type II secretion system (T2SS), domain F"/>
    <property type="match status" value="2"/>
</dbReference>
<protein>
    <submittedName>
        <fullName evidence="12">Type II secretion system protein F</fullName>
    </submittedName>
</protein>
<name>A0A1S1V7V4_9FIRM</name>
<comment type="similarity">
    <text evidence="2 9">Belongs to the GSP F family.</text>
</comment>
<comment type="caution">
    <text evidence="12">The sequence shown here is derived from an EMBL/GenBank/DDBJ whole genome shotgun (WGS) entry which is preliminary data.</text>
</comment>
<gene>
    <name evidence="12" type="primary">epsF_1</name>
    <name evidence="12" type="ORF">EUAN_04720</name>
</gene>
<dbReference type="InterPro" id="IPR018076">
    <property type="entry name" value="T2SS_GspF_dom"/>
</dbReference>
<dbReference type="PANTHER" id="PTHR30012:SF0">
    <property type="entry name" value="TYPE II SECRETION SYSTEM PROTEIN F-RELATED"/>
    <property type="match status" value="1"/>
</dbReference>
<evidence type="ECO:0000256" key="2">
    <source>
        <dbReference type="ARBA" id="ARBA00005745"/>
    </source>
</evidence>
<feature type="transmembrane region" description="Helical" evidence="10">
    <location>
        <begin position="220"/>
        <end position="238"/>
    </location>
</feature>
<accession>A0A1S1V7V4</accession>
<feature type="domain" description="Type II secretion system protein GspF" evidence="11">
    <location>
        <begin position="67"/>
        <end position="190"/>
    </location>
</feature>
<organism evidence="12 13">
    <name type="scientific">Andreesenia angusta</name>
    <dbReference type="NCBI Taxonomy" id="39480"/>
    <lineage>
        <taxon>Bacteria</taxon>
        <taxon>Bacillati</taxon>
        <taxon>Bacillota</taxon>
        <taxon>Tissierellia</taxon>
        <taxon>Tissierellales</taxon>
        <taxon>Gottschalkiaceae</taxon>
        <taxon>Andreesenia</taxon>
    </lineage>
</organism>
<dbReference type="STRING" id="39480.EUAN_04720"/>
<evidence type="ECO:0000256" key="6">
    <source>
        <dbReference type="ARBA" id="ARBA00022692"/>
    </source>
</evidence>
<dbReference type="InterPro" id="IPR042094">
    <property type="entry name" value="T2SS_GspF_sf"/>
</dbReference>
<dbReference type="RefSeq" id="WP_071061314.1">
    <property type="nucleotide sequence ID" value="NZ_MKIE01000002.1"/>
</dbReference>
<evidence type="ECO:0000256" key="10">
    <source>
        <dbReference type="SAM" id="Phobius"/>
    </source>
</evidence>
<keyword evidence="5" id="KW-0997">Cell inner membrane</keyword>
<dbReference type="InterPro" id="IPR001992">
    <property type="entry name" value="T2SS_GspF/T4SS_PilC_CS"/>
</dbReference>
<dbReference type="PROSITE" id="PS00874">
    <property type="entry name" value="T2SP_F"/>
    <property type="match status" value="1"/>
</dbReference>
<dbReference type="OrthoDB" id="9805682at2"/>
<feature type="domain" description="Type II secretion system protein GspF" evidence="11">
    <location>
        <begin position="270"/>
        <end position="392"/>
    </location>
</feature>
<evidence type="ECO:0000256" key="9">
    <source>
        <dbReference type="RuleBase" id="RU003923"/>
    </source>
</evidence>
<dbReference type="GO" id="GO:0005886">
    <property type="term" value="C:plasma membrane"/>
    <property type="evidence" value="ECO:0007669"/>
    <property type="project" value="UniProtKB-SubCell"/>
</dbReference>
<evidence type="ECO:0000256" key="8">
    <source>
        <dbReference type="ARBA" id="ARBA00023136"/>
    </source>
</evidence>
<evidence type="ECO:0000256" key="4">
    <source>
        <dbReference type="ARBA" id="ARBA00022475"/>
    </source>
</evidence>
<evidence type="ECO:0000256" key="3">
    <source>
        <dbReference type="ARBA" id="ARBA00022448"/>
    </source>
</evidence>